<organism evidence="4 5">
    <name type="scientific">Canna indica</name>
    <name type="common">Indian-shot</name>
    <dbReference type="NCBI Taxonomy" id="4628"/>
    <lineage>
        <taxon>Eukaryota</taxon>
        <taxon>Viridiplantae</taxon>
        <taxon>Streptophyta</taxon>
        <taxon>Embryophyta</taxon>
        <taxon>Tracheophyta</taxon>
        <taxon>Spermatophyta</taxon>
        <taxon>Magnoliopsida</taxon>
        <taxon>Liliopsida</taxon>
        <taxon>Zingiberales</taxon>
        <taxon>Cannaceae</taxon>
        <taxon>Canna</taxon>
    </lineage>
</organism>
<feature type="compositionally biased region" description="Basic and acidic residues" evidence="1">
    <location>
        <begin position="39"/>
        <end position="51"/>
    </location>
</feature>
<dbReference type="AlphaFoldDB" id="A0AAQ3KGK1"/>
<feature type="domain" description="DUF3741" evidence="2">
    <location>
        <begin position="241"/>
        <end position="282"/>
    </location>
</feature>
<evidence type="ECO:0000313" key="5">
    <source>
        <dbReference type="Proteomes" id="UP001327560"/>
    </source>
</evidence>
<reference evidence="4 5" key="1">
    <citation type="submission" date="2023-10" db="EMBL/GenBank/DDBJ databases">
        <title>Chromosome-scale genome assembly provides insights into flower coloration mechanisms of Canna indica.</title>
        <authorList>
            <person name="Li C."/>
        </authorList>
    </citation>
    <scope>NUCLEOTIDE SEQUENCE [LARGE SCALE GENOMIC DNA]</scope>
    <source>
        <tissue evidence="4">Flower</tissue>
    </source>
</reference>
<dbReference type="PANTHER" id="PTHR47212:SF4">
    <property type="entry name" value="ADHESIN-LIKE PROTEIN, PUTATIVE (DUF3741)-RELATED"/>
    <property type="match status" value="1"/>
</dbReference>
<evidence type="ECO:0000259" key="3">
    <source>
        <dbReference type="Pfam" id="PF14309"/>
    </source>
</evidence>
<proteinExistence type="predicted"/>
<sequence>MAKRPHKRPSQLQKHNAGCMGAFISLFDFRHGPPTPKLLSDRKPESSRRGDNNYSNIKLDSSGSYEGKYKDANNDMGAEVEGVDSSIASVKTLMEKELFGEHSKKNLNGEAQCTFSKLGCRTPSKKNTQQRSKRSKVTSDVHINKQTGLTSLDDQRLDKITLTDNSSLNFDLIAFLIEFYTDRKACQEIHANCDNKIDLSLAMKAIIKKMNDHPDEFDSQLDQKEFILYKALADIFEAFANQNFVDGKQVDKATQSEEFMDALEILNLNKDVVLKLLEDRNSHFYKLIQDIQKIEVGRLAKLGSENYSEKAVLSQEAHVSLRKGDELENEEPFHKQNRHSFFFKKDKSKGMKSSKQSDNSETLNTIVVLKPSPSRAQEHPIRSTTSFLPVSHHKIRHEDEGDRVASSFSLKGIKKRLRHIIGGSKKERHAISMDGVLHKIPIGYKASNGKDKLLDNDGLVTRSEKKSLHDTEKSPVVFPVGKKKESAINRPDGSKLRISNGISVVKPTTPIYEEAKKHITEMLDNGDKTASLPRAHVSKSLGRLFSMPEFDVLSPRASHGCDRELALTSEETTYLPLQQFNQEDASSSLSTIQNLEIFSCSADHQNDEVLMLSSQNELTDNHLNEELSIVSELSHEGCVQNVNAITMVGKLCPDKSNVPVEPNDNIESDVACKRCCDDVGFFEVESHSVSLSELSPRPFLRENLEAQEGNIGKQGRSSPASILEKFISEDFTSSKLRTVHPLIQTVDTRANLRTYYEDKQARIKYIETVLHASGISDIHFSERWHLADKLLEPSLFDELGISCSPHIDDPKLLFDCINEALEEIQEKYFKCTPWVSLLAPNAQRAPVGRNIVQEVSRRIERHIPVHLPNTADHVVTKDLDDRSWMDLQFETEDIIVEIWDTALDDLVEETIFDLWLGLSDDW</sequence>
<evidence type="ECO:0000313" key="4">
    <source>
        <dbReference type="EMBL" id="WOL05837.1"/>
    </source>
</evidence>
<dbReference type="InterPro" id="IPR022212">
    <property type="entry name" value="DUF3741"/>
</dbReference>
<feature type="region of interest" description="Disordered" evidence="1">
    <location>
        <begin position="34"/>
        <end position="70"/>
    </location>
</feature>
<keyword evidence="5" id="KW-1185">Reference proteome</keyword>
<protein>
    <recommendedName>
        <fullName evidence="6">DUF4378 domain-containing protein</fullName>
    </recommendedName>
</protein>
<evidence type="ECO:0000259" key="2">
    <source>
        <dbReference type="Pfam" id="PF12552"/>
    </source>
</evidence>
<dbReference type="InterPro" id="IPR025486">
    <property type="entry name" value="DUF4378"/>
</dbReference>
<gene>
    <name evidence="4" type="ORF">Cni_G14568</name>
</gene>
<name>A0AAQ3KGK1_9LILI</name>
<evidence type="ECO:0008006" key="6">
    <source>
        <dbReference type="Google" id="ProtNLM"/>
    </source>
</evidence>
<dbReference type="Pfam" id="PF14309">
    <property type="entry name" value="DUF4378"/>
    <property type="match status" value="1"/>
</dbReference>
<dbReference type="Pfam" id="PF12552">
    <property type="entry name" value="DUF3741"/>
    <property type="match status" value="1"/>
</dbReference>
<evidence type="ECO:0000256" key="1">
    <source>
        <dbReference type="SAM" id="MobiDB-lite"/>
    </source>
</evidence>
<dbReference type="Proteomes" id="UP001327560">
    <property type="component" value="Chromosome 4"/>
</dbReference>
<feature type="domain" description="DUF4378" evidence="3">
    <location>
        <begin position="764"/>
        <end position="909"/>
    </location>
</feature>
<dbReference type="EMBL" id="CP136893">
    <property type="protein sequence ID" value="WOL05837.1"/>
    <property type="molecule type" value="Genomic_DNA"/>
</dbReference>
<dbReference type="PANTHER" id="PTHR47212">
    <property type="entry name" value="ADHESIN-LIKE PROTEIN, PUTATIVE (DUF3741)-RELATED"/>
    <property type="match status" value="1"/>
</dbReference>
<accession>A0AAQ3KGK1</accession>
<feature type="compositionally biased region" description="Polar residues" evidence="1">
    <location>
        <begin position="52"/>
        <end position="64"/>
    </location>
</feature>